<accession>A0A806KB12</accession>
<dbReference type="Pfam" id="PF14516">
    <property type="entry name" value="AAA_35"/>
    <property type="match status" value="1"/>
</dbReference>
<dbReference type="SUPFAM" id="SSF52540">
    <property type="entry name" value="P-loop containing nucleoside triphosphate hydrolases"/>
    <property type="match status" value="1"/>
</dbReference>
<proteinExistence type="predicted"/>
<organism evidence="1">
    <name type="scientific">uncultured bacterium contig00046</name>
    <dbReference type="NCBI Taxonomy" id="1181532"/>
    <lineage>
        <taxon>Bacteria</taxon>
        <taxon>environmental samples</taxon>
    </lineage>
</organism>
<dbReference type="EMBL" id="JQ844170">
    <property type="protein sequence ID" value="AGS51776.1"/>
    <property type="molecule type" value="Genomic_DNA"/>
</dbReference>
<name>A0A806KB12_9BACT</name>
<dbReference type="PANTHER" id="PTHR34301:SF8">
    <property type="entry name" value="ATPASE DOMAIN-CONTAINING PROTEIN"/>
    <property type="match status" value="1"/>
</dbReference>
<evidence type="ECO:0008006" key="2">
    <source>
        <dbReference type="Google" id="ProtNLM"/>
    </source>
</evidence>
<evidence type="ECO:0000313" key="1">
    <source>
        <dbReference type="EMBL" id="AGS51776.1"/>
    </source>
</evidence>
<dbReference type="PANTHER" id="PTHR34301">
    <property type="entry name" value="DNA-BINDING PROTEIN-RELATED"/>
    <property type="match status" value="1"/>
</dbReference>
<sequence length="548" mass="62585">MAVKEREEGGVVIFHFSILPMMPKLYFNIAGPCSPGEHYMLDPLRGIGEELMDLIDRNQYFVIHAARQSGKTTLLLELAAKIEAEGKYHALYCSLEGLQAFTEPENGIPKIVKNIEYCAIRQGLPKGFAENADYSNASNVLNAAFSDYCRSLDKPLVIFFDEADCLSNGTLITFLRQLRNGFISRAITPFVHSLALVGMRNIRDYKAKIRPDSETLGSASPFNIVSESLNLRNFTKSEVAELYAQHTQETKQIFEPEATDYIFEQTQGQPWLVNAVARECVEKICKKDCSIPITKEMASDAIQNIILARGTHFDSLMERLKEERVRKIIEPLILGDSMAVDRISDDYLYTRDLGLIREIGGGVVEPSNKIYAEIIIRYLNYTLQENFKTAMPSSDLPKYIKKGKIDVNFLLKEFQVFWRENSEILVKKYKDKFYNYDEAAPHLVIQAFLQRVVNGGGHISREMALGKNRLDICIEWQDQKYPIELKLYKGGKTTKEATEQILKYMERMGSKDGWIVIFDRTLKKSWSKKLYAKEIKITGRKKVTIFGC</sequence>
<protein>
    <recommendedName>
        <fullName evidence="2">AAA+ ATPase domain-containing protein</fullName>
    </recommendedName>
</protein>
<dbReference type="InterPro" id="IPR027417">
    <property type="entry name" value="P-loop_NTPase"/>
</dbReference>
<dbReference type="AlphaFoldDB" id="A0A806KB12"/>
<reference evidence="1" key="1">
    <citation type="submission" date="2012-03" db="EMBL/GenBank/DDBJ databases">
        <title>Functional metagenomics reveals considerable lignocellulase gene clusters in the gut microbiome of a wood-feeding higher termite.</title>
        <authorList>
            <person name="Liu N."/>
        </authorList>
    </citation>
    <scope>NUCLEOTIDE SEQUENCE</scope>
</reference>
<dbReference type="Gene3D" id="3.40.50.300">
    <property type="entry name" value="P-loop containing nucleotide triphosphate hydrolases"/>
    <property type="match status" value="1"/>
</dbReference>